<gene>
    <name evidence="3" type="ORF">QSP1433_LOCUS4967</name>
</gene>
<dbReference type="Pfam" id="PF02037">
    <property type="entry name" value="SAP"/>
    <property type="match status" value="1"/>
</dbReference>
<accession>A0A7S2RM77</accession>
<dbReference type="PROSITE" id="PS50800">
    <property type="entry name" value="SAP"/>
    <property type="match status" value="1"/>
</dbReference>
<sequence length="601" mass="67652">MVRTYLKLVAFTVGSYTRHVSSIEGSESEQHFKVLEKKAVLVYEWSSLVDIGSGRHRRGKLLVPFISIKQMKVLETSGGTTTIILELKSPPKLHYGDQFYDKSKGRRGPCSWMPGTEEPALQQAVKVCRFHVLTIGHGNPRVRRELFALDSCRKDLASCCNLTIKSVLEMPNKSFLPRTPTLFERQRLNVLAVKQAQLAKKGLQGRGKNVLDASTSMEQPQGDSKPKEHTEDSVLQVTTNIDSKNRGKKRKQNENNVILKVSKNEHKVTAEETETLDSLKQKENVCPFVSPVRVSDASFDNCTPGGLGSLQFFKGLMSPYPNPKDVSRDMTGLKRLKEARTRESLQNLGVNELKEELLHRGLRKCGRKAELIDRIVMYDLRERAATPQMLKTPASLIGSILKSRPENMFLLTPVKGVDCELPEMPSSFSLRNQPSTNTGFTDVICHPENLSDSFSLVNELVDQPISKYFKVGHCSGDWVGGTQSPCREHFIALVPKASKLTIQLAEHPQLLSNEKKCKACGLHTEVYLLNADNPFHCWLRTEAHFNARNCVSPRMIWDCTFDPEGQDRMTICKDGHLVLIHRECKDQSLNQDELPPNCKTM</sequence>
<evidence type="ECO:0000313" key="3">
    <source>
        <dbReference type="EMBL" id="CAD9675177.1"/>
    </source>
</evidence>
<dbReference type="Gene3D" id="1.10.720.30">
    <property type="entry name" value="SAP domain"/>
    <property type="match status" value="1"/>
</dbReference>
<proteinExistence type="predicted"/>
<feature type="domain" description="SAP" evidence="2">
    <location>
        <begin position="345"/>
        <end position="379"/>
    </location>
</feature>
<evidence type="ECO:0000256" key="1">
    <source>
        <dbReference type="SAM" id="MobiDB-lite"/>
    </source>
</evidence>
<evidence type="ECO:0000259" key="2">
    <source>
        <dbReference type="PROSITE" id="PS50800"/>
    </source>
</evidence>
<dbReference type="EMBL" id="HBHK01008034">
    <property type="protein sequence ID" value="CAD9675177.1"/>
    <property type="molecule type" value="Transcribed_RNA"/>
</dbReference>
<protein>
    <recommendedName>
        <fullName evidence="2">SAP domain-containing protein</fullName>
    </recommendedName>
</protein>
<dbReference type="SMART" id="SM00513">
    <property type="entry name" value="SAP"/>
    <property type="match status" value="1"/>
</dbReference>
<reference evidence="3" key="1">
    <citation type="submission" date="2021-01" db="EMBL/GenBank/DDBJ databases">
        <authorList>
            <person name="Corre E."/>
            <person name="Pelletier E."/>
            <person name="Niang G."/>
            <person name="Scheremetjew M."/>
            <person name="Finn R."/>
            <person name="Kale V."/>
            <person name="Holt S."/>
            <person name="Cochrane G."/>
            <person name="Meng A."/>
            <person name="Brown T."/>
            <person name="Cohen L."/>
        </authorList>
    </citation>
    <scope>NUCLEOTIDE SEQUENCE</scope>
    <source>
        <strain evidence="3">NY070348D</strain>
    </source>
</reference>
<organism evidence="3">
    <name type="scientific">Mucochytrium quahogii</name>
    <dbReference type="NCBI Taxonomy" id="96639"/>
    <lineage>
        <taxon>Eukaryota</taxon>
        <taxon>Sar</taxon>
        <taxon>Stramenopiles</taxon>
        <taxon>Bigyra</taxon>
        <taxon>Labyrinthulomycetes</taxon>
        <taxon>Thraustochytrida</taxon>
        <taxon>Thraustochytriidae</taxon>
        <taxon>Mucochytrium</taxon>
    </lineage>
</organism>
<dbReference type="InterPro" id="IPR003034">
    <property type="entry name" value="SAP_dom"/>
</dbReference>
<feature type="compositionally biased region" description="Polar residues" evidence="1">
    <location>
        <begin position="212"/>
        <end position="222"/>
    </location>
</feature>
<dbReference type="InterPro" id="IPR036361">
    <property type="entry name" value="SAP_dom_sf"/>
</dbReference>
<dbReference type="SUPFAM" id="SSF68906">
    <property type="entry name" value="SAP domain"/>
    <property type="match status" value="1"/>
</dbReference>
<name>A0A7S2RM77_9STRA</name>
<feature type="region of interest" description="Disordered" evidence="1">
    <location>
        <begin position="204"/>
        <end position="234"/>
    </location>
</feature>
<dbReference type="AlphaFoldDB" id="A0A7S2RM77"/>